<dbReference type="SMART" id="SM00385">
    <property type="entry name" value="CYCLIN"/>
    <property type="match status" value="1"/>
</dbReference>
<dbReference type="InterPro" id="IPR036915">
    <property type="entry name" value="Cyclin-like_sf"/>
</dbReference>
<dbReference type="InterPro" id="IPR006671">
    <property type="entry name" value="Cyclin_N"/>
</dbReference>
<dbReference type="Gene3D" id="1.10.472.10">
    <property type="entry name" value="Cyclin-like"/>
    <property type="match status" value="2"/>
</dbReference>
<dbReference type="Pfam" id="PF16899">
    <property type="entry name" value="Cyclin_C_2"/>
    <property type="match status" value="1"/>
</dbReference>
<sequence>MTLDPSTTAPKPLHSQCSNKPFADAQALMEMRVSKFNSNVARALEAMDEEMAADPSYAKPDETAFVSLQDQLLVCKVYETKISVYIKAFKLDEAVHATSVSLFKRFYLHQSIFNHDPRIILITCIFLAAKAENSYIPLSDFLLKVPQSSRPEKEAVWEKELIVADTVGFAFTVQHVHWPLHGLFLDLQTFYATKYPLLDQRKTALNSLARIYARARELSQIATCTDLQLTHWGSQIALGCFLLASTEQGQNARSDFEQYLSFRISWVDTDTLVGLHEKLGQVTDAIKAQKEFEDMAKDANSLL</sequence>
<protein>
    <recommendedName>
        <fullName evidence="3">Cyclin-like domain-containing protein</fullName>
    </recommendedName>
</protein>
<dbReference type="GO" id="GO:0006357">
    <property type="term" value="P:regulation of transcription by RNA polymerase II"/>
    <property type="evidence" value="ECO:0007669"/>
    <property type="project" value="InterPro"/>
</dbReference>
<evidence type="ECO:0000259" key="3">
    <source>
        <dbReference type="SMART" id="SM00385"/>
    </source>
</evidence>
<dbReference type="SUPFAM" id="SSF47954">
    <property type="entry name" value="Cyclin-like"/>
    <property type="match status" value="2"/>
</dbReference>
<organism evidence="4 5">
    <name type="scientific">Chytriomyces confervae</name>
    <dbReference type="NCBI Taxonomy" id="246404"/>
    <lineage>
        <taxon>Eukaryota</taxon>
        <taxon>Fungi</taxon>
        <taxon>Fungi incertae sedis</taxon>
        <taxon>Chytridiomycota</taxon>
        <taxon>Chytridiomycota incertae sedis</taxon>
        <taxon>Chytridiomycetes</taxon>
        <taxon>Chytridiales</taxon>
        <taxon>Chytriomycetaceae</taxon>
        <taxon>Chytriomyces</taxon>
    </lineage>
</organism>
<dbReference type="EMBL" id="QEAP01000019">
    <property type="protein sequence ID" value="TPX77522.1"/>
    <property type="molecule type" value="Genomic_DNA"/>
</dbReference>
<dbReference type="OrthoDB" id="340962at2759"/>
<dbReference type="GO" id="GO:0016538">
    <property type="term" value="F:cyclin-dependent protein serine/threonine kinase regulator activity"/>
    <property type="evidence" value="ECO:0007669"/>
    <property type="project" value="InterPro"/>
</dbReference>
<evidence type="ECO:0000256" key="1">
    <source>
        <dbReference type="ARBA" id="ARBA00023127"/>
    </source>
</evidence>
<proteinExistence type="inferred from homology"/>
<reference evidence="4 5" key="1">
    <citation type="journal article" date="2019" name="Sci. Rep.">
        <title>Comparative genomics of chytrid fungi reveal insights into the obligate biotrophic and pathogenic lifestyle of Synchytrium endobioticum.</title>
        <authorList>
            <person name="van de Vossenberg B.T.L.H."/>
            <person name="Warris S."/>
            <person name="Nguyen H.D.T."/>
            <person name="van Gent-Pelzer M.P.E."/>
            <person name="Joly D.L."/>
            <person name="van de Geest H.C."/>
            <person name="Bonants P.J.M."/>
            <person name="Smith D.S."/>
            <person name="Levesque C.A."/>
            <person name="van der Lee T.A.J."/>
        </authorList>
    </citation>
    <scope>NUCLEOTIDE SEQUENCE [LARGE SCALE GENOMIC DNA]</scope>
    <source>
        <strain evidence="4 5">CBS 675.73</strain>
    </source>
</reference>
<dbReference type="PANTHER" id="PTHR10026">
    <property type="entry name" value="CYCLIN"/>
    <property type="match status" value="1"/>
</dbReference>
<keyword evidence="5" id="KW-1185">Reference proteome</keyword>
<evidence type="ECO:0000256" key="2">
    <source>
        <dbReference type="RuleBase" id="RU000383"/>
    </source>
</evidence>
<keyword evidence="1 2" id="KW-0195">Cyclin</keyword>
<dbReference type="InterPro" id="IPR043198">
    <property type="entry name" value="Cyclin/Ssn8"/>
</dbReference>
<evidence type="ECO:0000313" key="5">
    <source>
        <dbReference type="Proteomes" id="UP000320333"/>
    </source>
</evidence>
<comment type="caution">
    <text evidence="4">The sequence shown here is derived from an EMBL/GenBank/DDBJ whole genome shotgun (WGS) entry which is preliminary data.</text>
</comment>
<feature type="domain" description="Cyclin-like" evidence="3">
    <location>
        <begin position="80"/>
        <end position="163"/>
    </location>
</feature>
<dbReference type="Proteomes" id="UP000320333">
    <property type="component" value="Unassembled WGS sequence"/>
</dbReference>
<gene>
    <name evidence="4" type="ORF">CcCBS67573_g01205</name>
</gene>
<dbReference type="AlphaFoldDB" id="A0A507FMP6"/>
<dbReference type="Pfam" id="PF00134">
    <property type="entry name" value="Cyclin_N"/>
    <property type="match status" value="1"/>
</dbReference>
<name>A0A507FMP6_9FUNG</name>
<dbReference type="STRING" id="246404.A0A507FMP6"/>
<accession>A0A507FMP6</accession>
<dbReference type="InterPro" id="IPR013763">
    <property type="entry name" value="Cyclin-like_dom"/>
</dbReference>
<evidence type="ECO:0000313" key="4">
    <source>
        <dbReference type="EMBL" id="TPX77522.1"/>
    </source>
</evidence>
<comment type="similarity">
    <text evidence="2">Belongs to the cyclin family.</text>
</comment>
<dbReference type="InterPro" id="IPR031658">
    <property type="entry name" value="Cyclin_C_2"/>
</dbReference>
<dbReference type="CDD" id="cd20524">
    <property type="entry name" value="CYCLIN_CCNH_rpt1"/>
    <property type="match status" value="1"/>
</dbReference>